<dbReference type="PANTHER" id="PTHR43523">
    <property type="entry name" value="GLUCOSE-1-PHOSPHATE ADENYLYLTRANSFERASE-RELATED"/>
    <property type="match status" value="1"/>
</dbReference>
<gene>
    <name evidence="5" type="primary">glgD</name>
    <name evidence="5" type="ORF">ACFO5I_12240</name>
</gene>
<feature type="domain" description="Glucose-1-phosphate adenylyltransferase/Bifunctional protein GlmU-like C-terminal hexapeptide" evidence="4">
    <location>
        <begin position="289"/>
        <end position="358"/>
    </location>
</feature>
<dbReference type="Pfam" id="PF24894">
    <property type="entry name" value="Hexapep_GlmU"/>
    <property type="match status" value="1"/>
</dbReference>
<keyword evidence="5" id="KW-0548">Nucleotidyltransferase</keyword>
<dbReference type="GO" id="GO:0008878">
    <property type="term" value="F:glucose-1-phosphate adenylyltransferase activity"/>
    <property type="evidence" value="ECO:0007669"/>
    <property type="project" value="UniProtKB-EC"/>
</dbReference>
<comment type="caution">
    <text evidence="5">The sequence shown here is derived from an EMBL/GenBank/DDBJ whole genome shotgun (WGS) entry which is preliminary data.</text>
</comment>
<dbReference type="InterPro" id="IPR005835">
    <property type="entry name" value="NTP_transferase_dom"/>
</dbReference>
<dbReference type="EMBL" id="JBHSGS010000063">
    <property type="protein sequence ID" value="MFC4720492.1"/>
    <property type="molecule type" value="Genomic_DNA"/>
</dbReference>
<dbReference type="InterPro" id="IPR029044">
    <property type="entry name" value="Nucleotide-diphossugar_trans"/>
</dbReference>
<dbReference type="InterPro" id="IPR056818">
    <property type="entry name" value="GlmU/GlgC-like_hexapep"/>
</dbReference>
<dbReference type="Pfam" id="PF00483">
    <property type="entry name" value="NTP_transferase"/>
    <property type="match status" value="1"/>
</dbReference>
<keyword evidence="5" id="KW-0808">Transferase</keyword>
<evidence type="ECO:0000259" key="4">
    <source>
        <dbReference type="Pfam" id="PF24894"/>
    </source>
</evidence>
<name>A0ABV9MX03_9ENTE</name>
<dbReference type="Proteomes" id="UP001595969">
    <property type="component" value="Unassembled WGS sequence"/>
</dbReference>
<evidence type="ECO:0000313" key="6">
    <source>
        <dbReference type="Proteomes" id="UP001595969"/>
    </source>
</evidence>
<accession>A0ABV9MX03</accession>
<sequence length="381" mass="42832">MKTNKMCALIGNTHRFDELSPLTDIRPLATLPFDSKYRLIDFNLSNVANANIKQLFMVFNEGETRSVFDHIGGGKEWNLDGVQNRFFIHIYQDYIRRADNNRSYYDLIIDFLTKSKSDYAVLMGSKFLCNIDLRAVLQIHRTKKANLTVVYKRMPKDKLHPSDILLKLDDENIVVEKASVCDVEPTELVNLCTDIFIIKTETLIELLKQKQAAGIAANIESLLRDYIASGINTTAYEYTGYLNNIFDTKSYYEANMDMLDVKKFNSLLYSSQKVYTKMKDEVPTYYTETSDVKNSQFATGCIVEGTVANSLVSRGTIIEQAASVQDSLVFASCEIKAGASVRYAILDKNVIVGEGVRIEGTPDHPVVIEKSAHVTSDVIGG</sequence>
<keyword evidence="6" id="KW-1185">Reference proteome</keyword>
<protein>
    <submittedName>
        <fullName evidence="5">Glucose-1-phosphate adenylyltransferase subunit GlgD</fullName>
        <ecNumber evidence="5">2.7.7.27</ecNumber>
    </submittedName>
</protein>
<dbReference type="Gene3D" id="3.90.550.10">
    <property type="entry name" value="Spore Coat Polysaccharide Biosynthesis Protein SpsA, Chain A"/>
    <property type="match status" value="1"/>
</dbReference>
<dbReference type="Gene3D" id="2.160.10.10">
    <property type="entry name" value="Hexapeptide repeat proteins"/>
    <property type="match status" value="1"/>
</dbReference>
<proteinExistence type="inferred from homology"/>
<keyword evidence="2" id="KW-0320">Glycogen biosynthesis</keyword>
<dbReference type="EC" id="2.7.7.27" evidence="5"/>
<dbReference type="RefSeq" id="WP_204652764.1">
    <property type="nucleotide sequence ID" value="NZ_JAFBFD010000001.1"/>
</dbReference>
<dbReference type="SUPFAM" id="SSF53448">
    <property type="entry name" value="Nucleotide-diphospho-sugar transferases"/>
    <property type="match status" value="1"/>
</dbReference>
<comment type="similarity">
    <text evidence="1">Belongs to the bacterial/plant glucose-1-phosphate adenylyltransferase family.</text>
</comment>
<evidence type="ECO:0000256" key="2">
    <source>
        <dbReference type="ARBA" id="ARBA00023056"/>
    </source>
</evidence>
<dbReference type="NCBIfam" id="TIGR02092">
    <property type="entry name" value="glgD"/>
    <property type="match status" value="1"/>
</dbReference>
<evidence type="ECO:0000256" key="1">
    <source>
        <dbReference type="ARBA" id="ARBA00010443"/>
    </source>
</evidence>
<evidence type="ECO:0000313" key="5">
    <source>
        <dbReference type="EMBL" id="MFC4720492.1"/>
    </source>
</evidence>
<dbReference type="SUPFAM" id="SSF51161">
    <property type="entry name" value="Trimeric LpxA-like enzymes"/>
    <property type="match status" value="1"/>
</dbReference>
<dbReference type="CDD" id="cd04651">
    <property type="entry name" value="LbH_G1P_AT_C"/>
    <property type="match status" value="1"/>
</dbReference>
<reference evidence="6" key="1">
    <citation type="journal article" date="2019" name="Int. J. Syst. Evol. Microbiol.">
        <title>The Global Catalogue of Microorganisms (GCM) 10K type strain sequencing project: providing services to taxonomists for standard genome sequencing and annotation.</title>
        <authorList>
            <consortium name="The Broad Institute Genomics Platform"/>
            <consortium name="The Broad Institute Genome Sequencing Center for Infectious Disease"/>
            <person name="Wu L."/>
            <person name="Ma J."/>
        </authorList>
    </citation>
    <scope>NUCLEOTIDE SEQUENCE [LARGE SCALE GENOMIC DNA]</scope>
    <source>
        <strain evidence="6">CGMCC 1.19032</strain>
    </source>
</reference>
<dbReference type="PANTHER" id="PTHR43523:SF6">
    <property type="entry name" value="GLYCOGEN BIOSYNTHESIS PROTEIN GLGD"/>
    <property type="match status" value="1"/>
</dbReference>
<evidence type="ECO:0000259" key="3">
    <source>
        <dbReference type="Pfam" id="PF00483"/>
    </source>
</evidence>
<dbReference type="InterPro" id="IPR011004">
    <property type="entry name" value="Trimer_LpxA-like_sf"/>
</dbReference>
<dbReference type="InterPro" id="IPR011831">
    <property type="entry name" value="ADP-Glc_PPase"/>
</dbReference>
<feature type="domain" description="Nucleotidyl transferase" evidence="3">
    <location>
        <begin position="19"/>
        <end position="258"/>
    </location>
</feature>
<organism evidence="5 6">
    <name type="scientific">Enterococcus lemanii</name>
    <dbReference type="NCBI Taxonomy" id="1159752"/>
    <lineage>
        <taxon>Bacteria</taxon>
        <taxon>Bacillati</taxon>
        <taxon>Bacillota</taxon>
        <taxon>Bacilli</taxon>
        <taxon>Lactobacillales</taxon>
        <taxon>Enterococcaceae</taxon>
        <taxon>Enterococcus</taxon>
    </lineage>
</organism>
<dbReference type="InterPro" id="IPR011832">
    <property type="entry name" value="GlgDAde_trans"/>
</dbReference>